<keyword evidence="2" id="KW-0238">DNA-binding</keyword>
<dbReference type="InterPro" id="IPR027417">
    <property type="entry name" value="P-loop_NTPase"/>
</dbReference>
<gene>
    <name evidence="5" type="ORF">GIS00_20865</name>
</gene>
<evidence type="ECO:0000256" key="3">
    <source>
        <dbReference type="ARBA" id="ARBA00023163"/>
    </source>
</evidence>
<dbReference type="SUPFAM" id="SSF52540">
    <property type="entry name" value="P-loop containing nucleoside triphosphate hydrolases"/>
    <property type="match status" value="1"/>
</dbReference>
<comment type="caution">
    <text evidence="5">The sequence shown here is derived from an EMBL/GenBank/DDBJ whole genome shotgun (WGS) entry which is preliminary data.</text>
</comment>
<evidence type="ECO:0000313" key="6">
    <source>
        <dbReference type="Proteomes" id="UP000460221"/>
    </source>
</evidence>
<dbReference type="Pfam" id="PF13191">
    <property type="entry name" value="AAA_16"/>
    <property type="match status" value="1"/>
</dbReference>
<dbReference type="SMART" id="SM00421">
    <property type="entry name" value="HTH_LUXR"/>
    <property type="match status" value="1"/>
</dbReference>
<dbReference type="Gene3D" id="1.10.10.10">
    <property type="entry name" value="Winged helix-like DNA-binding domain superfamily/Winged helix DNA-binding domain"/>
    <property type="match status" value="1"/>
</dbReference>
<feature type="domain" description="HTH luxR-type" evidence="4">
    <location>
        <begin position="881"/>
        <end position="946"/>
    </location>
</feature>
<dbReference type="PANTHER" id="PTHR44688:SF16">
    <property type="entry name" value="DNA-BINDING TRANSCRIPTIONAL ACTIVATOR DEVR_DOSR"/>
    <property type="match status" value="1"/>
</dbReference>
<accession>A0A7K1FQH8</accession>
<dbReference type="InterPro" id="IPR041664">
    <property type="entry name" value="AAA_16"/>
</dbReference>
<dbReference type="GO" id="GO:0003677">
    <property type="term" value="F:DNA binding"/>
    <property type="evidence" value="ECO:0007669"/>
    <property type="project" value="UniProtKB-KW"/>
</dbReference>
<dbReference type="Proteomes" id="UP000460221">
    <property type="component" value="Unassembled WGS sequence"/>
</dbReference>
<dbReference type="InterPro" id="IPR036388">
    <property type="entry name" value="WH-like_DNA-bd_sf"/>
</dbReference>
<keyword evidence="3" id="KW-0804">Transcription</keyword>
<dbReference type="GO" id="GO:0006355">
    <property type="term" value="P:regulation of DNA-templated transcription"/>
    <property type="evidence" value="ECO:0007669"/>
    <property type="project" value="InterPro"/>
</dbReference>
<organism evidence="5 6">
    <name type="scientific">Nakamurella alba</name>
    <dbReference type="NCBI Taxonomy" id="2665158"/>
    <lineage>
        <taxon>Bacteria</taxon>
        <taxon>Bacillati</taxon>
        <taxon>Actinomycetota</taxon>
        <taxon>Actinomycetes</taxon>
        <taxon>Nakamurellales</taxon>
        <taxon>Nakamurellaceae</taxon>
        <taxon>Nakamurella</taxon>
    </lineage>
</organism>
<dbReference type="InterPro" id="IPR016032">
    <property type="entry name" value="Sig_transdc_resp-reg_C-effctor"/>
</dbReference>
<dbReference type="PROSITE" id="PS50043">
    <property type="entry name" value="HTH_LUXR_2"/>
    <property type="match status" value="1"/>
</dbReference>
<dbReference type="EMBL" id="WLYK01000009">
    <property type="protein sequence ID" value="MTD16396.1"/>
    <property type="molecule type" value="Genomic_DNA"/>
</dbReference>
<evidence type="ECO:0000313" key="5">
    <source>
        <dbReference type="EMBL" id="MTD16396.1"/>
    </source>
</evidence>
<proteinExistence type="predicted"/>
<dbReference type="PANTHER" id="PTHR44688">
    <property type="entry name" value="DNA-BINDING TRANSCRIPTIONAL ACTIVATOR DEVR_DOSR"/>
    <property type="match status" value="1"/>
</dbReference>
<dbReference type="InterPro" id="IPR000792">
    <property type="entry name" value="Tscrpt_reg_LuxR_C"/>
</dbReference>
<dbReference type="Pfam" id="PF00196">
    <property type="entry name" value="GerE"/>
    <property type="match status" value="1"/>
</dbReference>
<evidence type="ECO:0000259" key="4">
    <source>
        <dbReference type="PROSITE" id="PS50043"/>
    </source>
</evidence>
<evidence type="ECO:0000256" key="1">
    <source>
        <dbReference type="ARBA" id="ARBA00023015"/>
    </source>
</evidence>
<sequence length="954" mass="101679">MPGGSRCCVQPAARGRRGTCAERTAPVQVRHLPLWEDRTRMSAPVGPTPPTDRVDAATLDAALSAALGRASGGEPELVVVEGAPGTGKSAALDRLMAAARDTSLLYGCGRSDGDPPAYDLLEQYGTEPVPERCAPPMAAQMLRRAVDAAGQIGPGPVLLVVDDLQWADPESVDALVHLLRRARGDRLLVVATTRPLGPGTHPALQRRLDTGLGRRLTLTGLDLASAGRLADRLRPELGAAVAESLWRHTGGNPLFLRSLLERTDLDLAAAAELPAPDEYGRQITDRWSRLAESARETLLAMCVLTESWLPETGTAAIGVSPAPGDLALLERAGLLLRRPGEVGIPHALTRAAVLQAADPDAVRTLHRRAAAISDGAAALDHRIAATEGTDDLLADDLAAAAQDLHDRGAHRSAARRYLQSARLCTDPAPALLRRYESMVDTLLQPTGRLSPGDAELLAAHAGSIPAAVVTGLAELAAGQWTVGYRKLRQATGIPGSGREPRPDPEGWHYRYAVLLAWAGMASDAATSDVERHLSDAVVLRGRPDPAFTGEEARVRGYLTERRLGVTGARELFAGLPDDPVRVPTAASLGLLARGVTGLRLCLLDEAIADLGELRRRVEDGAVSDISNGAFFAALACSLWLRGEWDRAAVIARQGTESFPRYEAPHLAAAQSMIASVRGDLAAADTHLGRARAFLADHPWPEPERLLLNAEVVRVLVDPDPAARHRFRPDHRVLRRMLGNRAPALWEVMFAAQALLWLDDPVGATTLIDTIGRDGSAPAWAGAVRDRLAGLVREAAGDLAGALGLLERAGTGIGDEVPWLRALTFTDLARLRHRSGAAAGEAAAEARRWFRLLGAPVPADVDRWVTAPAGPAGPVDPAPVRDSTPGWQLSEREREVLALVIQGLSHQQTARELFVTRSTVNFHLGNIYAKVGVSSRHDLTAMVRSDPAAFGILLR</sequence>
<reference evidence="5 6" key="1">
    <citation type="submission" date="2019-11" db="EMBL/GenBank/DDBJ databases">
        <authorList>
            <person name="Jiang L.-Q."/>
        </authorList>
    </citation>
    <scope>NUCLEOTIDE SEQUENCE [LARGE SCALE GENOMIC DNA]</scope>
    <source>
        <strain evidence="5 6">YIM 132087</strain>
    </source>
</reference>
<keyword evidence="1" id="KW-0805">Transcription regulation</keyword>
<name>A0A7K1FQH8_9ACTN</name>
<evidence type="ECO:0000256" key="2">
    <source>
        <dbReference type="ARBA" id="ARBA00023125"/>
    </source>
</evidence>
<protein>
    <submittedName>
        <fullName evidence="5">AAA family ATPase</fullName>
    </submittedName>
</protein>
<dbReference type="AlphaFoldDB" id="A0A7K1FQH8"/>
<keyword evidence="6" id="KW-1185">Reference proteome</keyword>
<dbReference type="CDD" id="cd06170">
    <property type="entry name" value="LuxR_C_like"/>
    <property type="match status" value="1"/>
</dbReference>
<dbReference type="PRINTS" id="PR00038">
    <property type="entry name" value="HTHLUXR"/>
</dbReference>
<dbReference type="SUPFAM" id="SSF46894">
    <property type="entry name" value="C-terminal effector domain of the bipartite response regulators"/>
    <property type="match status" value="1"/>
</dbReference>